<dbReference type="GO" id="GO:0019829">
    <property type="term" value="F:ATPase-coupled monoatomic cation transmembrane transporter activity"/>
    <property type="evidence" value="ECO:0007669"/>
    <property type="project" value="InterPro"/>
</dbReference>
<dbReference type="InterPro" id="IPR023299">
    <property type="entry name" value="ATPase_P-typ_cyto_dom_N"/>
</dbReference>
<keyword evidence="10 11" id="KW-0472">Membrane</keyword>
<evidence type="ECO:0000256" key="7">
    <source>
        <dbReference type="ARBA" id="ARBA00022842"/>
    </source>
</evidence>
<protein>
    <submittedName>
        <fullName evidence="14">Heavy metal-(Cd/Co/Hg/Pb/Zn)-translocating P-type ATPase</fullName>
    </submittedName>
</protein>
<gene>
    <name evidence="14" type="ORF">EV378_3877</name>
</gene>
<dbReference type="InterPro" id="IPR059000">
    <property type="entry name" value="ATPase_P-type_domA"/>
</dbReference>
<keyword evidence="8" id="KW-1278">Translocase</keyword>
<evidence type="ECO:0000256" key="4">
    <source>
        <dbReference type="ARBA" id="ARBA00022723"/>
    </source>
</evidence>
<dbReference type="PRINTS" id="PR00119">
    <property type="entry name" value="CATATPASE"/>
</dbReference>
<dbReference type="RefSeq" id="WP_132428317.1">
    <property type="nucleotide sequence ID" value="NZ_SMFZ01000002.1"/>
</dbReference>
<proteinExistence type="inferred from homology"/>
<keyword evidence="11" id="KW-1003">Cell membrane</keyword>
<dbReference type="SUPFAM" id="SSF81653">
    <property type="entry name" value="Calcium ATPase, transduction domain A"/>
    <property type="match status" value="1"/>
</dbReference>
<keyword evidence="6 11" id="KW-0067">ATP-binding</keyword>
<comment type="caution">
    <text evidence="14">The sequence shown here is derived from an EMBL/GenBank/DDBJ whole genome shotgun (WGS) entry which is preliminary data.</text>
</comment>
<organism evidence="14 15">
    <name type="scientific">Pseudonocardia endophytica</name>
    <dbReference type="NCBI Taxonomy" id="401976"/>
    <lineage>
        <taxon>Bacteria</taxon>
        <taxon>Bacillati</taxon>
        <taxon>Actinomycetota</taxon>
        <taxon>Actinomycetes</taxon>
        <taxon>Pseudonocardiales</taxon>
        <taxon>Pseudonocardiaceae</taxon>
        <taxon>Pseudonocardia</taxon>
    </lineage>
</organism>
<dbReference type="NCBIfam" id="TIGR01494">
    <property type="entry name" value="ATPase_P-type"/>
    <property type="match status" value="1"/>
</dbReference>
<keyword evidence="15" id="KW-1185">Reference proteome</keyword>
<keyword evidence="3 11" id="KW-0812">Transmembrane</keyword>
<dbReference type="PROSITE" id="PS00154">
    <property type="entry name" value="ATPASE_E1_E2"/>
    <property type="match status" value="1"/>
</dbReference>
<feature type="compositionally biased region" description="Basic and acidic residues" evidence="12">
    <location>
        <begin position="625"/>
        <end position="634"/>
    </location>
</feature>
<evidence type="ECO:0000313" key="15">
    <source>
        <dbReference type="Proteomes" id="UP000295560"/>
    </source>
</evidence>
<dbReference type="PANTHER" id="PTHR43079">
    <property type="entry name" value="PROBABLE CADMIUM/ZINC-TRANSPORTING ATPASE HMA1"/>
    <property type="match status" value="1"/>
</dbReference>
<comment type="subcellular location">
    <subcellularLocation>
        <location evidence="1">Cell membrane</location>
        <topology evidence="1">Multi-pass membrane protein</topology>
    </subcellularLocation>
</comment>
<keyword evidence="9 11" id="KW-1133">Transmembrane helix</keyword>
<dbReference type="Gene3D" id="3.40.1110.10">
    <property type="entry name" value="Calcium-transporting ATPase, cytoplasmic domain N"/>
    <property type="match status" value="1"/>
</dbReference>
<evidence type="ECO:0000256" key="8">
    <source>
        <dbReference type="ARBA" id="ARBA00022967"/>
    </source>
</evidence>
<comment type="caution">
    <text evidence="11">Lacks conserved residue(s) required for the propagation of feature annotation.</text>
</comment>
<dbReference type="EMBL" id="SMFZ01000002">
    <property type="protein sequence ID" value="TCK19933.1"/>
    <property type="molecule type" value="Genomic_DNA"/>
</dbReference>
<dbReference type="InterPro" id="IPR051949">
    <property type="entry name" value="Cation_Transport_ATPase"/>
</dbReference>
<dbReference type="InterPro" id="IPR018303">
    <property type="entry name" value="ATPase_P-typ_P_site"/>
</dbReference>
<evidence type="ECO:0000259" key="13">
    <source>
        <dbReference type="Pfam" id="PF00122"/>
    </source>
</evidence>
<evidence type="ECO:0000256" key="1">
    <source>
        <dbReference type="ARBA" id="ARBA00004651"/>
    </source>
</evidence>
<dbReference type="InterPro" id="IPR023214">
    <property type="entry name" value="HAD_sf"/>
</dbReference>
<dbReference type="InterPro" id="IPR027256">
    <property type="entry name" value="P-typ_ATPase_IB"/>
</dbReference>
<comment type="similarity">
    <text evidence="2 11">Belongs to the cation transport ATPase (P-type) (TC 3.A.3) family. Type IB subfamily.</text>
</comment>
<keyword evidence="5 11" id="KW-0547">Nucleotide-binding</keyword>
<dbReference type="InterPro" id="IPR036412">
    <property type="entry name" value="HAD-like_sf"/>
</dbReference>
<accession>A0A4R1HGP5</accession>
<evidence type="ECO:0000256" key="10">
    <source>
        <dbReference type="ARBA" id="ARBA00023136"/>
    </source>
</evidence>
<keyword evidence="7" id="KW-0460">Magnesium</keyword>
<feature type="transmembrane region" description="Helical" evidence="11">
    <location>
        <begin position="568"/>
        <end position="591"/>
    </location>
</feature>
<dbReference type="SUPFAM" id="SSF56784">
    <property type="entry name" value="HAD-like"/>
    <property type="match status" value="1"/>
</dbReference>
<dbReference type="Pfam" id="PF00702">
    <property type="entry name" value="Hydrolase"/>
    <property type="match status" value="1"/>
</dbReference>
<evidence type="ECO:0000256" key="2">
    <source>
        <dbReference type="ARBA" id="ARBA00006024"/>
    </source>
</evidence>
<evidence type="ECO:0000256" key="11">
    <source>
        <dbReference type="RuleBase" id="RU362081"/>
    </source>
</evidence>
<dbReference type="Proteomes" id="UP000295560">
    <property type="component" value="Unassembled WGS sequence"/>
</dbReference>
<evidence type="ECO:0000256" key="5">
    <source>
        <dbReference type="ARBA" id="ARBA00022741"/>
    </source>
</evidence>
<dbReference type="InterPro" id="IPR008250">
    <property type="entry name" value="ATPase_P-typ_transduc_dom_A_sf"/>
</dbReference>
<reference evidence="14 15" key="1">
    <citation type="submission" date="2019-03" db="EMBL/GenBank/DDBJ databases">
        <title>Sequencing the genomes of 1000 actinobacteria strains.</title>
        <authorList>
            <person name="Klenk H.-P."/>
        </authorList>
    </citation>
    <scope>NUCLEOTIDE SEQUENCE [LARGE SCALE GENOMIC DNA]</scope>
    <source>
        <strain evidence="14 15">DSM 44969</strain>
    </source>
</reference>
<sequence>MRSALVLSEVRWAAAALAAFAVAAVGDLLGAWWPLVVAAYLACYLAGGWEPLLEGLRALRERTLDVDLLMVVAAVAAAAIGQWFDGGLLIVIFATSGALEAVMTARTRASIDALLDLAPETATRLDPDGERTVRAADLVAGDRVLVRPGERIPGDGRVDEGVSEVDTATLTGEPVPQRRSVGDDVLAGTVNGTGSLRVHVTRDAADTVVAGIAAQVARASETKSRRQLFVERIEQRYSVAVVVAASALLAVPPAFGADLRETLLRAMTFMIVASPCAVVLATMPPLLAAIAVAGRRGTLVKDATVLEALAEVDAVALDKTGTVTVGRPRVLDVRPVGGWGADEVLAMAAAAEVGSEHVLGRAVREHARHLEIPGADGTTALPGTGVRARVGRHDVAVGRPELLDGPAPAEVEDLRAEGHTAVVVVVDGALAGVLALADELRPGAGAALADLTATLGRAPELLTGDADGPARRVGAELGVDRVHAGLLPADKVEHVRRLQRYGRVLAAGDGLNDAPLLASADVGLVVGDGAGGLGVRAADGVLTRDPVASLAPLVRLARRARRISRANLAFAAVVIAVLVGWDLFGTLPLAVGVAGHELSTVLVCLNGLRLLVWPGWNVPGGSSADAERDERHAAQDLGADRVGVS</sequence>
<feature type="region of interest" description="Disordered" evidence="12">
    <location>
        <begin position="622"/>
        <end position="645"/>
    </location>
</feature>
<evidence type="ECO:0000313" key="14">
    <source>
        <dbReference type="EMBL" id="TCK19933.1"/>
    </source>
</evidence>
<keyword evidence="4 11" id="KW-0479">Metal-binding</keyword>
<feature type="transmembrane region" description="Helical" evidence="11">
    <location>
        <begin position="237"/>
        <end position="255"/>
    </location>
</feature>
<evidence type="ECO:0000256" key="9">
    <source>
        <dbReference type="ARBA" id="ARBA00022989"/>
    </source>
</evidence>
<dbReference type="AlphaFoldDB" id="A0A4R1HGP5"/>
<dbReference type="GO" id="GO:0016887">
    <property type="term" value="F:ATP hydrolysis activity"/>
    <property type="evidence" value="ECO:0007669"/>
    <property type="project" value="InterPro"/>
</dbReference>
<dbReference type="GO" id="GO:0005524">
    <property type="term" value="F:ATP binding"/>
    <property type="evidence" value="ECO:0007669"/>
    <property type="project" value="UniProtKB-UniRule"/>
</dbReference>
<dbReference type="InterPro" id="IPR023298">
    <property type="entry name" value="ATPase_P-typ_TM_dom_sf"/>
</dbReference>
<dbReference type="NCBIfam" id="TIGR01512">
    <property type="entry name" value="ATPase-IB2_Cd"/>
    <property type="match status" value="1"/>
</dbReference>
<dbReference type="Pfam" id="PF00122">
    <property type="entry name" value="E1-E2_ATPase"/>
    <property type="match status" value="1"/>
</dbReference>
<dbReference type="Gene3D" id="3.40.50.1000">
    <property type="entry name" value="HAD superfamily/HAD-like"/>
    <property type="match status" value="1"/>
</dbReference>
<dbReference type="PANTHER" id="PTHR43079:SF1">
    <property type="entry name" value="CADMIUM_ZINC-TRANSPORTING ATPASE HMA1, CHLOROPLASTIC-RELATED"/>
    <property type="match status" value="1"/>
</dbReference>
<dbReference type="NCBIfam" id="TIGR01525">
    <property type="entry name" value="ATPase-IB_hvy"/>
    <property type="match status" value="1"/>
</dbReference>
<dbReference type="SUPFAM" id="SSF81665">
    <property type="entry name" value="Calcium ATPase, transmembrane domain M"/>
    <property type="match status" value="1"/>
</dbReference>
<dbReference type="InterPro" id="IPR001757">
    <property type="entry name" value="P_typ_ATPase"/>
</dbReference>
<dbReference type="GO" id="GO:0005886">
    <property type="term" value="C:plasma membrane"/>
    <property type="evidence" value="ECO:0007669"/>
    <property type="project" value="UniProtKB-SubCell"/>
</dbReference>
<feature type="transmembrane region" description="Helical" evidence="11">
    <location>
        <begin position="267"/>
        <end position="292"/>
    </location>
</feature>
<name>A0A4R1HGP5_PSEEN</name>
<evidence type="ECO:0000256" key="3">
    <source>
        <dbReference type="ARBA" id="ARBA00022692"/>
    </source>
</evidence>
<feature type="domain" description="P-type ATPase A" evidence="13">
    <location>
        <begin position="117"/>
        <end position="216"/>
    </location>
</feature>
<evidence type="ECO:0000256" key="6">
    <source>
        <dbReference type="ARBA" id="ARBA00022840"/>
    </source>
</evidence>
<dbReference type="GO" id="GO:0046872">
    <property type="term" value="F:metal ion binding"/>
    <property type="evidence" value="ECO:0007669"/>
    <property type="project" value="UniProtKB-KW"/>
</dbReference>
<evidence type="ECO:0000256" key="12">
    <source>
        <dbReference type="SAM" id="MobiDB-lite"/>
    </source>
</evidence>
<dbReference type="OrthoDB" id="7059309at2"/>
<dbReference type="Gene3D" id="2.70.150.10">
    <property type="entry name" value="Calcium-transporting ATPase, cytoplasmic transduction domain A"/>
    <property type="match status" value="1"/>
</dbReference>